<evidence type="ECO:0000313" key="2">
    <source>
        <dbReference type="Proteomes" id="UP000290572"/>
    </source>
</evidence>
<protein>
    <submittedName>
        <fullName evidence="1">Uncharacterized protein</fullName>
    </submittedName>
</protein>
<accession>A0A498NEF4</accession>
<keyword evidence="2" id="KW-1185">Reference proteome</keyword>
<gene>
    <name evidence="1" type="ORF">ROHU_017867</name>
</gene>
<dbReference type="AlphaFoldDB" id="A0A498NEF4"/>
<name>A0A498NEF4_LABRO</name>
<proteinExistence type="predicted"/>
<dbReference type="Proteomes" id="UP000290572">
    <property type="component" value="Unassembled WGS sequence"/>
</dbReference>
<dbReference type="STRING" id="84645.A0A498NEF4"/>
<comment type="caution">
    <text evidence="1">The sequence shown here is derived from an EMBL/GenBank/DDBJ whole genome shotgun (WGS) entry which is preliminary data.</text>
</comment>
<reference evidence="1 2" key="1">
    <citation type="submission" date="2018-03" db="EMBL/GenBank/DDBJ databases">
        <title>Draft genome sequence of Rohu Carp (Labeo rohita).</title>
        <authorList>
            <person name="Das P."/>
            <person name="Kushwaha B."/>
            <person name="Joshi C.G."/>
            <person name="Kumar D."/>
            <person name="Nagpure N.S."/>
            <person name="Sahoo L."/>
            <person name="Das S.P."/>
            <person name="Bit A."/>
            <person name="Patnaik S."/>
            <person name="Meher P.K."/>
            <person name="Jayasankar P."/>
            <person name="Koringa P.G."/>
            <person name="Patel N.V."/>
            <person name="Hinsu A.T."/>
            <person name="Kumar R."/>
            <person name="Pandey M."/>
            <person name="Agarwal S."/>
            <person name="Srivastava S."/>
            <person name="Singh M."/>
            <person name="Iquebal M.A."/>
            <person name="Jaiswal S."/>
            <person name="Angadi U.B."/>
            <person name="Kumar N."/>
            <person name="Raza M."/>
            <person name="Shah T.M."/>
            <person name="Rai A."/>
            <person name="Jena J.K."/>
        </authorList>
    </citation>
    <scope>NUCLEOTIDE SEQUENCE [LARGE SCALE GENOMIC DNA]</scope>
    <source>
        <strain evidence="1">DASCIFA01</strain>
        <tissue evidence="1">Testis</tissue>
    </source>
</reference>
<evidence type="ECO:0000313" key="1">
    <source>
        <dbReference type="EMBL" id="RXN30236.1"/>
    </source>
</evidence>
<organism evidence="1 2">
    <name type="scientific">Labeo rohita</name>
    <name type="common">Indian major carp</name>
    <name type="synonym">Cyprinus rohita</name>
    <dbReference type="NCBI Taxonomy" id="84645"/>
    <lineage>
        <taxon>Eukaryota</taxon>
        <taxon>Metazoa</taxon>
        <taxon>Chordata</taxon>
        <taxon>Craniata</taxon>
        <taxon>Vertebrata</taxon>
        <taxon>Euteleostomi</taxon>
        <taxon>Actinopterygii</taxon>
        <taxon>Neopterygii</taxon>
        <taxon>Teleostei</taxon>
        <taxon>Ostariophysi</taxon>
        <taxon>Cypriniformes</taxon>
        <taxon>Cyprinidae</taxon>
        <taxon>Labeoninae</taxon>
        <taxon>Labeonini</taxon>
        <taxon>Labeo</taxon>
    </lineage>
</organism>
<sequence length="103" mass="11749">MWWIQHIHILRDCLSDHKVEGGILYRHGGTLQLNHVKGKGAAVPIWIPVIGTSQQKSFHFHQTEWITGNRLSSELFQAQGMTGQRLVDLKQPGLSYLECLTLF</sequence>
<dbReference type="EMBL" id="QBIY01011630">
    <property type="protein sequence ID" value="RXN30236.1"/>
    <property type="molecule type" value="Genomic_DNA"/>
</dbReference>